<name>A0A840Y784_9PROT</name>
<dbReference type="PROSITE" id="PS50893">
    <property type="entry name" value="ABC_TRANSPORTER_2"/>
    <property type="match status" value="1"/>
</dbReference>
<dbReference type="PANTHER" id="PTHR42781:SF4">
    <property type="entry name" value="SPERMIDINE_PUTRESCINE IMPORT ATP-BINDING PROTEIN POTA"/>
    <property type="match status" value="1"/>
</dbReference>
<evidence type="ECO:0000256" key="1">
    <source>
        <dbReference type="ARBA" id="ARBA00022448"/>
    </source>
</evidence>
<dbReference type="AlphaFoldDB" id="A0A840Y784"/>
<evidence type="ECO:0000313" key="5">
    <source>
        <dbReference type="EMBL" id="MBB5695750.1"/>
    </source>
</evidence>
<dbReference type="SMART" id="SM00382">
    <property type="entry name" value="AAA"/>
    <property type="match status" value="1"/>
</dbReference>
<accession>A0A840Y784</accession>
<dbReference type="GO" id="GO:0005524">
    <property type="term" value="F:ATP binding"/>
    <property type="evidence" value="ECO:0007669"/>
    <property type="project" value="UniProtKB-KW"/>
</dbReference>
<dbReference type="SUPFAM" id="SSF52540">
    <property type="entry name" value="P-loop containing nucleoside triphosphate hydrolases"/>
    <property type="match status" value="1"/>
</dbReference>
<organism evidence="5 6">
    <name type="scientific">Muricoccus pecuniae</name>
    <dbReference type="NCBI Taxonomy" id="693023"/>
    <lineage>
        <taxon>Bacteria</taxon>
        <taxon>Pseudomonadati</taxon>
        <taxon>Pseudomonadota</taxon>
        <taxon>Alphaproteobacteria</taxon>
        <taxon>Acetobacterales</taxon>
        <taxon>Roseomonadaceae</taxon>
        <taxon>Muricoccus</taxon>
    </lineage>
</organism>
<protein>
    <submittedName>
        <fullName evidence="5">Putative spermidine/putrescine transport system ATP-binding protein</fullName>
    </submittedName>
</protein>
<keyword evidence="3 5" id="KW-0067">ATP-binding</keyword>
<dbReference type="GO" id="GO:0015847">
    <property type="term" value="P:putrescine transport"/>
    <property type="evidence" value="ECO:0007669"/>
    <property type="project" value="UniProtKB-ARBA"/>
</dbReference>
<keyword evidence="1" id="KW-0813">Transport</keyword>
<evidence type="ECO:0000313" key="6">
    <source>
        <dbReference type="Proteomes" id="UP000580654"/>
    </source>
</evidence>
<evidence type="ECO:0000256" key="2">
    <source>
        <dbReference type="ARBA" id="ARBA00022741"/>
    </source>
</evidence>
<reference evidence="5 6" key="1">
    <citation type="submission" date="2020-08" db="EMBL/GenBank/DDBJ databases">
        <title>Genomic Encyclopedia of Type Strains, Phase IV (KMG-IV): sequencing the most valuable type-strain genomes for metagenomic binning, comparative biology and taxonomic classification.</title>
        <authorList>
            <person name="Goeker M."/>
        </authorList>
    </citation>
    <scope>NUCLEOTIDE SEQUENCE [LARGE SCALE GENOMIC DNA]</scope>
    <source>
        <strain evidence="5 6">DSM 25622</strain>
    </source>
</reference>
<dbReference type="InterPro" id="IPR008995">
    <property type="entry name" value="Mo/tungstate-bd_C_term_dom"/>
</dbReference>
<dbReference type="InterPro" id="IPR027417">
    <property type="entry name" value="P-loop_NTPase"/>
</dbReference>
<dbReference type="Gene3D" id="3.40.50.300">
    <property type="entry name" value="P-loop containing nucleotide triphosphate hydrolases"/>
    <property type="match status" value="1"/>
</dbReference>
<dbReference type="FunFam" id="3.40.50.300:FF:000133">
    <property type="entry name" value="Spermidine/putrescine import ATP-binding protein PotA"/>
    <property type="match status" value="1"/>
</dbReference>
<keyword evidence="2" id="KW-0547">Nucleotide-binding</keyword>
<dbReference type="GO" id="GO:0043190">
    <property type="term" value="C:ATP-binding cassette (ABC) transporter complex"/>
    <property type="evidence" value="ECO:0007669"/>
    <property type="project" value="InterPro"/>
</dbReference>
<dbReference type="PANTHER" id="PTHR42781">
    <property type="entry name" value="SPERMIDINE/PUTRESCINE IMPORT ATP-BINDING PROTEIN POTA"/>
    <property type="match status" value="1"/>
</dbReference>
<dbReference type="GO" id="GO:0016887">
    <property type="term" value="F:ATP hydrolysis activity"/>
    <property type="evidence" value="ECO:0007669"/>
    <property type="project" value="InterPro"/>
</dbReference>
<dbReference type="PROSITE" id="PS00211">
    <property type="entry name" value="ABC_TRANSPORTER_1"/>
    <property type="match status" value="1"/>
</dbReference>
<dbReference type="Pfam" id="PF08402">
    <property type="entry name" value="TOBE_2"/>
    <property type="match status" value="1"/>
</dbReference>
<evidence type="ECO:0000256" key="3">
    <source>
        <dbReference type="ARBA" id="ARBA00022840"/>
    </source>
</evidence>
<sequence length="359" mass="38319">MTAFLDIAGAEKGFGATRVLGGVDLAVARGEFVSLLGPSGCGKTTLLRIVAGLLRPDRGHVRLDGEDITRRPPHKRDVGVVFQSYALFPHLNVAENVAFGLRAQGTGKAESAAAVDRFLTLVQLGHLADRPVSALSGGQQQRVAVARALAVRPKLLLLDEPFSALDRKLREGMQIELRRLLRELGTTAIFVTHDQEEALTMSDRIAVMHGGAIEHLGTPEEVYSRPATPFALEFVGLSSRLPGRVVESMNGLLMVETPLGRLRAPGSFLPGSPVLLAVRPERIRVGGTGEGNAVLAPLTDVVFQGARVQMHFAGADGLPLLAEVSELPSGHLRPGAELPLHWAVRDMLVYPAPDRAAVA</sequence>
<dbReference type="InterPro" id="IPR050093">
    <property type="entry name" value="ABC_SmlMolc_Importer"/>
</dbReference>
<dbReference type="Proteomes" id="UP000580654">
    <property type="component" value="Unassembled WGS sequence"/>
</dbReference>
<dbReference type="InterPro" id="IPR017871">
    <property type="entry name" value="ABC_transporter-like_CS"/>
</dbReference>
<dbReference type="Pfam" id="PF00005">
    <property type="entry name" value="ABC_tran"/>
    <property type="match status" value="1"/>
</dbReference>
<proteinExistence type="predicted"/>
<dbReference type="RefSeq" id="WP_184520937.1">
    <property type="nucleotide sequence ID" value="NZ_JACIJD010000022.1"/>
</dbReference>
<feature type="domain" description="ABC transporter" evidence="4">
    <location>
        <begin position="2"/>
        <end position="235"/>
    </location>
</feature>
<dbReference type="InterPro" id="IPR003439">
    <property type="entry name" value="ABC_transporter-like_ATP-bd"/>
</dbReference>
<dbReference type="SUPFAM" id="SSF50331">
    <property type="entry name" value="MOP-like"/>
    <property type="match status" value="1"/>
</dbReference>
<keyword evidence="6" id="KW-1185">Reference proteome</keyword>
<comment type="caution">
    <text evidence="5">The sequence shown here is derived from an EMBL/GenBank/DDBJ whole genome shotgun (WGS) entry which is preliminary data.</text>
</comment>
<evidence type="ECO:0000259" key="4">
    <source>
        <dbReference type="PROSITE" id="PS50893"/>
    </source>
</evidence>
<dbReference type="EMBL" id="JACIJD010000022">
    <property type="protein sequence ID" value="MBB5695750.1"/>
    <property type="molecule type" value="Genomic_DNA"/>
</dbReference>
<dbReference type="InterPro" id="IPR013611">
    <property type="entry name" value="Transp-assoc_OB_typ2"/>
</dbReference>
<dbReference type="InterPro" id="IPR003593">
    <property type="entry name" value="AAA+_ATPase"/>
</dbReference>
<gene>
    <name evidence="5" type="ORF">FHS87_003816</name>
</gene>
<dbReference type="GO" id="GO:0022857">
    <property type="term" value="F:transmembrane transporter activity"/>
    <property type="evidence" value="ECO:0007669"/>
    <property type="project" value="InterPro"/>
</dbReference>